<comment type="caution">
    <text evidence="1">The sequence shown here is derived from an EMBL/GenBank/DDBJ whole genome shotgun (WGS) entry which is preliminary data.</text>
</comment>
<name>A0A8T2ZWX5_POPDE</name>
<keyword evidence="2" id="KW-1185">Reference proteome</keyword>
<dbReference type="EMBL" id="JACEGQ020000001">
    <property type="protein sequence ID" value="KAH8521830.1"/>
    <property type="molecule type" value="Genomic_DNA"/>
</dbReference>
<proteinExistence type="predicted"/>
<gene>
    <name evidence="1" type="ORF">H0E87_002753</name>
</gene>
<dbReference type="Proteomes" id="UP000807159">
    <property type="component" value="Chromosome 1"/>
</dbReference>
<sequence>MSGVRISGLARLGPRDEKDATNGNDGTAMTVPLNRIVFIKNTSICNGSEAIGFFILRVSWQRHRHFSLLPFLAILSMPPPISQKTILPFTSIPNLPKLPHHMKRNSTYLSCQHKEECLLQTVRIHGASLDNVMLKGPEFPAAQLTNIPFCMAANEPWTRYPQRMELNLLQGKVRAHRLHLGQLHQWLSRAAMPLRSGQDIENAHFRACNKMPGLAKLGPLEENEETTVEVLSPTFSSTKHD</sequence>
<evidence type="ECO:0000313" key="1">
    <source>
        <dbReference type="EMBL" id="KAH8521830.1"/>
    </source>
</evidence>
<evidence type="ECO:0000313" key="2">
    <source>
        <dbReference type="Proteomes" id="UP000807159"/>
    </source>
</evidence>
<organism evidence="1 2">
    <name type="scientific">Populus deltoides</name>
    <name type="common">Eastern poplar</name>
    <name type="synonym">Eastern cottonwood</name>
    <dbReference type="NCBI Taxonomy" id="3696"/>
    <lineage>
        <taxon>Eukaryota</taxon>
        <taxon>Viridiplantae</taxon>
        <taxon>Streptophyta</taxon>
        <taxon>Embryophyta</taxon>
        <taxon>Tracheophyta</taxon>
        <taxon>Spermatophyta</taxon>
        <taxon>Magnoliopsida</taxon>
        <taxon>eudicotyledons</taxon>
        <taxon>Gunneridae</taxon>
        <taxon>Pentapetalae</taxon>
        <taxon>rosids</taxon>
        <taxon>fabids</taxon>
        <taxon>Malpighiales</taxon>
        <taxon>Salicaceae</taxon>
        <taxon>Saliceae</taxon>
        <taxon>Populus</taxon>
    </lineage>
</organism>
<accession>A0A8T2ZWX5</accession>
<protein>
    <submittedName>
        <fullName evidence="1">Uncharacterized protein</fullName>
    </submittedName>
</protein>
<reference evidence="1" key="1">
    <citation type="journal article" date="2021" name="J. Hered.">
        <title>Genome Assembly of Salicaceae Populus deltoides (Eastern Cottonwood) I-69 Based on Nanopore Sequencing and Hi-C Technologies.</title>
        <authorList>
            <person name="Bai S."/>
            <person name="Wu H."/>
            <person name="Zhang J."/>
            <person name="Pan Z."/>
            <person name="Zhao W."/>
            <person name="Li Z."/>
            <person name="Tong C."/>
        </authorList>
    </citation>
    <scope>NUCLEOTIDE SEQUENCE</scope>
    <source>
        <tissue evidence="1">Leaf</tissue>
    </source>
</reference>
<dbReference type="AlphaFoldDB" id="A0A8T2ZWX5"/>